<keyword evidence="2 9" id="KW-0812">Transmembrane</keyword>
<evidence type="ECO:0000256" key="7">
    <source>
        <dbReference type="ARBA" id="ARBA00023224"/>
    </source>
</evidence>
<dbReference type="SMART" id="SM01381">
    <property type="entry name" value="7TM_GPCR_Srsx"/>
    <property type="match status" value="1"/>
</dbReference>
<dbReference type="InParanoid" id="A0A6P8GYM6"/>
<gene>
    <name evidence="12" type="primary">LOC116286871</name>
</gene>
<dbReference type="Proteomes" id="UP000515163">
    <property type="component" value="Unplaced"/>
</dbReference>
<dbReference type="Pfam" id="PF00001">
    <property type="entry name" value="7tm_1"/>
    <property type="match status" value="1"/>
</dbReference>
<dbReference type="CDD" id="cd00637">
    <property type="entry name" value="7tm_classA_rhodopsin-like"/>
    <property type="match status" value="1"/>
</dbReference>
<feature type="transmembrane region" description="Helical" evidence="9">
    <location>
        <begin position="239"/>
        <end position="264"/>
    </location>
</feature>
<dbReference type="GeneID" id="116286871"/>
<dbReference type="GO" id="GO:0005886">
    <property type="term" value="C:plasma membrane"/>
    <property type="evidence" value="ECO:0007669"/>
    <property type="project" value="TreeGrafter"/>
</dbReference>
<reference evidence="12" key="1">
    <citation type="submission" date="2025-08" db="UniProtKB">
        <authorList>
            <consortium name="RefSeq"/>
        </authorList>
    </citation>
    <scope>IDENTIFICATION</scope>
    <source>
        <tissue evidence="12">Tentacle</tissue>
    </source>
</reference>
<sequence length="372" mass="41960">MEYPSNVSLENNGSISSSGAAKSNPLGSAYDSITICLFTTIFVAGVVGNSFVISTILRWDDMKTPCNYLIMTIAIADIGVAVFAAPLRIIERFIGWPFGEAVCRLLVPLQDVFVCVSVVAHTCIALERYGAIVTPFKRRLSPRKMKFVIAGLWIGCYLTSGLPVAPLLSTVTRKSNVLCKVIFPSMVFRRVFKLYLVIVFIAAPLLIQTWAYCWIARCISKKTLISESRSGPQQRRNRLVKMLFTSLLVFDIFYLPRGILMLFYEFGDRSTFSPLIQYINLISLIIYYLKHIINPMILFAMSADFRAGFYAACTRGQFEIVHDTSIKRKPSKNLKMVRLNSRKKSQDQQNQPQTVQALLENIPKCENNVDNV</sequence>
<dbReference type="PANTHER" id="PTHR45695:SF9">
    <property type="entry name" value="LEUCOKININ RECEPTOR"/>
    <property type="match status" value="1"/>
</dbReference>
<keyword evidence="6" id="KW-0675">Receptor</keyword>
<keyword evidence="11" id="KW-1185">Reference proteome</keyword>
<dbReference type="GO" id="GO:0004930">
    <property type="term" value="F:G protein-coupled receptor activity"/>
    <property type="evidence" value="ECO:0007669"/>
    <property type="project" value="UniProtKB-KW"/>
</dbReference>
<keyword evidence="4" id="KW-0297">G-protein coupled receptor</keyword>
<dbReference type="OrthoDB" id="5981855at2759"/>
<feature type="domain" description="G-protein coupled receptors family 1 profile" evidence="10">
    <location>
        <begin position="48"/>
        <end position="298"/>
    </location>
</feature>
<evidence type="ECO:0000313" key="12">
    <source>
        <dbReference type="RefSeq" id="XP_031549314.1"/>
    </source>
</evidence>
<dbReference type="PRINTS" id="PR00237">
    <property type="entry name" value="GPCRRHODOPSN"/>
</dbReference>
<dbReference type="KEGG" id="aten:116286871"/>
<evidence type="ECO:0000259" key="10">
    <source>
        <dbReference type="PROSITE" id="PS50262"/>
    </source>
</evidence>
<evidence type="ECO:0000256" key="4">
    <source>
        <dbReference type="ARBA" id="ARBA00023040"/>
    </source>
</evidence>
<feature type="transmembrane region" description="Helical" evidence="9">
    <location>
        <begin position="107"/>
        <end position="126"/>
    </location>
</feature>
<evidence type="ECO:0000256" key="5">
    <source>
        <dbReference type="ARBA" id="ARBA00023136"/>
    </source>
</evidence>
<evidence type="ECO:0000256" key="2">
    <source>
        <dbReference type="ARBA" id="ARBA00022692"/>
    </source>
</evidence>
<evidence type="ECO:0000256" key="8">
    <source>
        <dbReference type="SAM" id="MobiDB-lite"/>
    </source>
</evidence>
<dbReference type="PROSITE" id="PS50262">
    <property type="entry name" value="G_PROTEIN_RECEP_F1_2"/>
    <property type="match status" value="1"/>
</dbReference>
<dbReference type="Gene3D" id="1.20.1070.10">
    <property type="entry name" value="Rhodopsin 7-helix transmembrane proteins"/>
    <property type="match status" value="1"/>
</dbReference>
<comment type="subcellular location">
    <subcellularLocation>
        <location evidence="1">Membrane</location>
        <topology evidence="1">Multi-pass membrane protein</topology>
    </subcellularLocation>
</comment>
<dbReference type="SUPFAM" id="SSF81321">
    <property type="entry name" value="Family A G protein-coupled receptor-like"/>
    <property type="match status" value="1"/>
</dbReference>
<keyword evidence="3 9" id="KW-1133">Transmembrane helix</keyword>
<protein>
    <submittedName>
        <fullName evidence="12">Neuropeptide FF receptor 1-like</fullName>
    </submittedName>
</protein>
<dbReference type="InterPro" id="IPR000276">
    <property type="entry name" value="GPCR_Rhodpsn"/>
</dbReference>
<keyword evidence="5 9" id="KW-0472">Membrane</keyword>
<dbReference type="PANTHER" id="PTHR45695">
    <property type="entry name" value="LEUCOKININ RECEPTOR-RELATED"/>
    <property type="match status" value="1"/>
</dbReference>
<feature type="transmembrane region" description="Helical" evidence="9">
    <location>
        <begin position="194"/>
        <end position="219"/>
    </location>
</feature>
<dbReference type="AlphaFoldDB" id="A0A6P8GYM6"/>
<evidence type="ECO:0000256" key="1">
    <source>
        <dbReference type="ARBA" id="ARBA00004141"/>
    </source>
</evidence>
<dbReference type="RefSeq" id="XP_031549314.1">
    <property type="nucleotide sequence ID" value="XM_031693454.1"/>
</dbReference>
<evidence type="ECO:0000256" key="3">
    <source>
        <dbReference type="ARBA" id="ARBA00022989"/>
    </source>
</evidence>
<dbReference type="InterPro" id="IPR017452">
    <property type="entry name" value="GPCR_Rhodpsn_7TM"/>
</dbReference>
<evidence type="ECO:0000256" key="9">
    <source>
        <dbReference type="SAM" id="Phobius"/>
    </source>
</evidence>
<proteinExistence type="predicted"/>
<organism evidence="11 12">
    <name type="scientific">Actinia tenebrosa</name>
    <name type="common">Australian red waratah sea anemone</name>
    <dbReference type="NCBI Taxonomy" id="6105"/>
    <lineage>
        <taxon>Eukaryota</taxon>
        <taxon>Metazoa</taxon>
        <taxon>Cnidaria</taxon>
        <taxon>Anthozoa</taxon>
        <taxon>Hexacorallia</taxon>
        <taxon>Actiniaria</taxon>
        <taxon>Actiniidae</taxon>
        <taxon>Actinia</taxon>
    </lineage>
</organism>
<feature type="region of interest" description="Disordered" evidence="8">
    <location>
        <begin position="1"/>
        <end position="20"/>
    </location>
</feature>
<evidence type="ECO:0000313" key="11">
    <source>
        <dbReference type="Proteomes" id="UP000515163"/>
    </source>
</evidence>
<accession>A0A6P8GYM6</accession>
<evidence type="ECO:0000256" key="6">
    <source>
        <dbReference type="ARBA" id="ARBA00023170"/>
    </source>
</evidence>
<feature type="transmembrane region" description="Helical" evidence="9">
    <location>
        <begin position="68"/>
        <end position="87"/>
    </location>
</feature>
<name>A0A6P8GYM6_ACTTE</name>
<keyword evidence="7" id="KW-0807">Transducer</keyword>
<feature type="transmembrane region" description="Helical" evidence="9">
    <location>
        <begin position="147"/>
        <end position="168"/>
    </location>
</feature>
<feature type="transmembrane region" description="Helical" evidence="9">
    <location>
        <begin position="32"/>
        <end position="56"/>
    </location>
</feature>